<keyword evidence="12" id="KW-1185">Reference proteome</keyword>
<evidence type="ECO:0000256" key="8">
    <source>
        <dbReference type="ARBA" id="ARBA00023288"/>
    </source>
</evidence>
<comment type="caution">
    <text evidence="11">The sequence shown here is derived from an EMBL/GenBank/DDBJ whole genome shotgun (WGS) entry which is preliminary data.</text>
</comment>
<evidence type="ECO:0000256" key="7">
    <source>
        <dbReference type="ARBA" id="ARBA00023139"/>
    </source>
</evidence>
<keyword evidence="6" id="KW-0472">Membrane</keyword>
<keyword evidence="4" id="KW-1003">Cell membrane</keyword>
<evidence type="ECO:0000259" key="10">
    <source>
        <dbReference type="Pfam" id="PF01471"/>
    </source>
</evidence>
<gene>
    <name evidence="11" type="ORF">B1199_19685</name>
</gene>
<accession>A0A244CL37</accession>
<dbReference type="SUPFAM" id="SSF47090">
    <property type="entry name" value="PGBD-like"/>
    <property type="match status" value="1"/>
</dbReference>
<name>A0A244CL37_PSEDV</name>
<dbReference type="GO" id="GO:0030288">
    <property type="term" value="C:outer membrane-bounded periplasmic space"/>
    <property type="evidence" value="ECO:0007669"/>
    <property type="project" value="InterPro"/>
</dbReference>
<evidence type="ECO:0000313" key="11">
    <source>
        <dbReference type="EMBL" id="OUL56087.1"/>
    </source>
</evidence>
<dbReference type="Gene3D" id="3.40.50.10610">
    <property type="entry name" value="ABC-type transport auxiliary lipoprotein component"/>
    <property type="match status" value="1"/>
</dbReference>
<dbReference type="AlphaFoldDB" id="A0A244CL37"/>
<reference evidence="11 12" key="1">
    <citation type="submission" date="2017-02" db="EMBL/GenBank/DDBJ databases">
        <title>Pseudoalteromonas ulvae TC14 Genome.</title>
        <authorList>
            <person name="Molmeret M."/>
        </authorList>
    </citation>
    <scope>NUCLEOTIDE SEQUENCE [LARGE SCALE GENOMIC DNA]</scope>
    <source>
        <strain evidence="11">TC14</strain>
    </source>
</reference>
<dbReference type="Proteomes" id="UP000194841">
    <property type="component" value="Unassembled WGS sequence"/>
</dbReference>
<dbReference type="PANTHER" id="PTHR41164:SF1">
    <property type="entry name" value="CURLI PRODUCTION ASSEMBLY_TRANSPORT COMPONENT CSGG"/>
    <property type="match status" value="1"/>
</dbReference>
<evidence type="ECO:0000313" key="12">
    <source>
        <dbReference type="Proteomes" id="UP000194841"/>
    </source>
</evidence>
<dbReference type="InterPro" id="IPR005534">
    <property type="entry name" value="Curli_assmbl/transp-comp_CsgG"/>
</dbReference>
<dbReference type="InterPro" id="IPR002477">
    <property type="entry name" value="Peptidoglycan-bd-like"/>
</dbReference>
<dbReference type="RefSeq" id="WP_086745853.1">
    <property type="nucleotide sequence ID" value="NZ_MWPV01000008.1"/>
</dbReference>
<evidence type="ECO:0000256" key="1">
    <source>
        <dbReference type="ARBA" id="ARBA00003989"/>
    </source>
</evidence>
<comment type="function">
    <text evidence="1">May be involved in the biogenesis of curli organelles.</text>
</comment>
<evidence type="ECO:0000256" key="2">
    <source>
        <dbReference type="ARBA" id="ARBA00008899"/>
    </source>
</evidence>
<proteinExistence type="inferred from homology"/>
<comment type="similarity">
    <text evidence="2">Belongs to the CsgG family.</text>
</comment>
<dbReference type="InterPro" id="IPR036366">
    <property type="entry name" value="PGBDSf"/>
</dbReference>
<dbReference type="InterPro" id="IPR036365">
    <property type="entry name" value="PGBD-like_sf"/>
</dbReference>
<dbReference type="Pfam" id="PF03783">
    <property type="entry name" value="CsgG"/>
    <property type="match status" value="1"/>
</dbReference>
<keyword evidence="7" id="KW-0564">Palmitate</keyword>
<evidence type="ECO:0000256" key="5">
    <source>
        <dbReference type="ARBA" id="ARBA00022729"/>
    </source>
</evidence>
<dbReference type="EMBL" id="MWPV01000008">
    <property type="protein sequence ID" value="OUL56087.1"/>
    <property type="molecule type" value="Genomic_DNA"/>
</dbReference>
<keyword evidence="8" id="KW-0449">Lipoprotein</keyword>
<feature type="signal peptide" evidence="9">
    <location>
        <begin position="1"/>
        <end position="20"/>
    </location>
</feature>
<feature type="domain" description="Peptidoglycan binding-like" evidence="10">
    <location>
        <begin position="297"/>
        <end position="350"/>
    </location>
</feature>
<evidence type="ECO:0000256" key="9">
    <source>
        <dbReference type="SAM" id="SignalP"/>
    </source>
</evidence>
<dbReference type="Pfam" id="PF01471">
    <property type="entry name" value="PG_binding_1"/>
    <property type="match status" value="1"/>
</dbReference>
<dbReference type="Gene3D" id="1.10.101.10">
    <property type="entry name" value="PGBD-like superfamily/PGBD"/>
    <property type="match status" value="1"/>
</dbReference>
<sequence length="492" mass="52950">MLKHYVRPLILTSVISSLLACQSTTTQVSSNQQTPNVNQVQQQAYNGAKARIAVARFTDQSNNSHWWSKEIGNGMSDQLTTALVGTNRFIVLERQALDAVLSEQDLVTAGRVSRQSGAAFGEIEGAEIVIIASVTEFDDNASGASLGGGGFMGDMMKSVSAGFSNTHMAIDLRLIDTRTSRILAATTVEGGSKDFDLTAAATNFGSSIVGGGLSAWSNTPKEKALREVIQKAVEYTLTKIPDVYYRYDQNNTLLAGATAPAPIKHQKNVAKLDGKSTSEHEQSSMGSLANPFDKVKISMAQAQLNCLGYLSDQESEGVLTPNTIRALERFQKDASIEVTGTIDDETNGALADSGCLNNSIQSGFGMIANAFAGVATNTDMADEFLYEAYRAPNDFGHLSIEHEPSGSGMTEIEVIAQHQESGSELKQATGSIFKVQSNGELHQRPDFLKNGVTEPVNSGRYYLKFAAMDKFFASGDVILKRGVKNKIRVELE</sequence>
<feature type="chain" id="PRO_5012467491" description="Curli production assembly/transport component CsgG" evidence="9">
    <location>
        <begin position="21"/>
        <end position="492"/>
    </location>
</feature>
<evidence type="ECO:0000256" key="4">
    <source>
        <dbReference type="ARBA" id="ARBA00022475"/>
    </source>
</evidence>
<evidence type="ECO:0000256" key="6">
    <source>
        <dbReference type="ARBA" id="ARBA00023136"/>
    </source>
</evidence>
<dbReference type="OrthoDB" id="6315002at2"/>
<protein>
    <recommendedName>
        <fullName evidence="3">Curli production assembly/transport component CsgG</fullName>
    </recommendedName>
</protein>
<evidence type="ECO:0000256" key="3">
    <source>
        <dbReference type="ARBA" id="ARBA00014028"/>
    </source>
</evidence>
<organism evidence="11 12">
    <name type="scientific">Pseudoalteromonas ulvae</name>
    <dbReference type="NCBI Taxonomy" id="107327"/>
    <lineage>
        <taxon>Bacteria</taxon>
        <taxon>Pseudomonadati</taxon>
        <taxon>Pseudomonadota</taxon>
        <taxon>Gammaproteobacteria</taxon>
        <taxon>Alteromonadales</taxon>
        <taxon>Pseudoalteromonadaceae</taxon>
        <taxon>Pseudoalteromonas</taxon>
    </lineage>
</organism>
<dbReference type="PROSITE" id="PS51257">
    <property type="entry name" value="PROKAR_LIPOPROTEIN"/>
    <property type="match status" value="1"/>
</dbReference>
<keyword evidence="5 9" id="KW-0732">Signal</keyword>
<dbReference type="PANTHER" id="PTHR41164">
    <property type="entry name" value="CURLI PRODUCTION ASSEMBLY/TRANSPORT COMPONENT CSGG"/>
    <property type="match status" value="1"/>
</dbReference>